<evidence type="ECO:0000259" key="10">
    <source>
        <dbReference type="Pfam" id="PF04082"/>
    </source>
</evidence>
<feature type="region of interest" description="Disordered" evidence="9">
    <location>
        <begin position="712"/>
        <end position="827"/>
    </location>
</feature>
<evidence type="ECO:0000313" key="12">
    <source>
        <dbReference type="Proteomes" id="UP001239445"/>
    </source>
</evidence>
<evidence type="ECO:0000256" key="1">
    <source>
        <dbReference type="ARBA" id="ARBA00004123"/>
    </source>
</evidence>
<dbReference type="Proteomes" id="UP001239445">
    <property type="component" value="Unassembled WGS sequence"/>
</dbReference>
<keyword evidence="6" id="KW-0804">Transcription</keyword>
<comment type="subcellular location">
    <subcellularLocation>
        <location evidence="1">Nucleus</location>
    </subcellularLocation>
</comment>
<feature type="compositionally biased region" description="Polar residues" evidence="9">
    <location>
        <begin position="669"/>
        <end position="684"/>
    </location>
</feature>
<dbReference type="InterPro" id="IPR001138">
    <property type="entry name" value="Zn2Cys6_DnaBD"/>
</dbReference>
<name>A0AAJ0BNM9_9PEZI</name>
<keyword evidence="2" id="KW-0479">Metal-binding</keyword>
<dbReference type="EMBL" id="MU839828">
    <property type="protein sequence ID" value="KAK1759216.1"/>
    <property type="molecule type" value="Genomic_DNA"/>
</dbReference>
<dbReference type="PANTHER" id="PTHR47782:SF8">
    <property type="entry name" value="ZN(II)2CYS6 TRANSCRIPTION FACTOR (EUROFUNG)"/>
    <property type="match status" value="1"/>
</dbReference>
<evidence type="ECO:0000256" key="9">
    <source>
        <dbReference type="SAM" id="MobiDB-lite"/>
    </source>
</evidence>
<evidence type="ECO:0000256" key="6">
    <source>
        <dbReference type="ARBA" id="ARBA00023163"/>
    </source>
</evidence>
<gene>
    <name evidence="11" type="ORF">QBC47DRAFT_436875</name>
</gene>
<feature type="region of interest" description="Disordered" evidence="9">
    <location>
        <begin position="34"/>
        <end position="54"/>
    </location>
</feature>
<evidence type="ECO:0000256" key="8">
    <source>
        <dbReference type="SAM" id="Coils"/>
    </source>
</evidence>
<feature type="domain" description="Xylanolytic transcriptional activator regulatory" evidence="10">
    <location>
        <begin position="267"/>
        <end position="490"/>
    </location>
</feature>
<protein>
    <submittedName>
        <fullName evidence="11">Fungal-specific transcription factor domain-containing protein</fullName>
    </submittedName>
</protein>
<dbReference type="GO" id="GO:0045944">
    <property type="term" value="P:positive regulation of transcription by RNA polymerase II"/>
    <property type="evidence" value="ECO:0007669"/>
    <property type="project" value="TreeGrafter"/>
</dbReference>
<keyword evidence="12" id="KW-1185">Reference proteome</keyword>
<feature type="compositionally biased region" description="Low complexity" evidence="9">
    <location>
        <begin position="651"/>
        <end position="668"/>
    </location>
</feature>
<dbReference type="CDD" id="cd14723">
    <property type="entry name" value="ZIP_Ppr1"/>
    <property type="match status" value="1"/>
</dbReference>
<evidence type="ECO:0000256" key="7">
    <source>
        <dbReference type="ARBA" id="ARBA00023242"/>
    </source>
</evidence>
<dbReference type="InterPro" id="IPR052202">
    <property type="entry name" value="Yeast_MetPath_Reg"/>
</dbReference>
<keyword evidence="3" id="KW-0862">Zinc</keyword>
<feature type="compositionally biased region" description="Basic and acidic residues" evidence="9">
    <location>
        <begin position="738"/>
        <end position="753"/>
    </location>
</feature>
<feature type="region of interest" description="Disordered" evidence="9">
    <location>
        <begin position="842"/>
        <end position="871"/>
    </location>
</feature>
<dbReference type="GO" id="GO:0008270">
    <property type="term" value="F:zinc ion binding"/>
    <property type="evidence" value="ECO:0007669"/>
    <property type="project" value="InterPro"/>
</dbReference>
<keyword evidence="7" id="KW-0539">Nucleus</keyword>
<evidence type="ECO:0000256" key="2">
    <source>
        <dbReference type="ARBA" id="ARBA00022723"/>
    </source>
</evidence>
<comment type="caution">
    <text evidence="11">The sequence shown here is derived from an EMBL/GenBank/DDBJ whole genome shotgun (WGS) entry which is preliminary data.</text>
</comment>
<feature type="compositionally biased region" description="Polar residues" evidence="9">
    <location>
        <begin position="712"/>
        <end position="725"/>
    </location>
</feature>
<feature type="region of interest" description="Disordered" evidence="9">
    <location>
        <begin position="629"/>
        <end position="688"/>
    </location>
</feature>
<evidence type="ECO:0000256" key="4">
    <source>
        <dbReference type="ARBA" id="ARBA00023015"/>
    </source>
</evidence>
<evidence type="ECO:0000256" key="3">
    <source>
        <dbReference type="ARBA" id="ARBA00022833"/>
    </source>
</evidence>
<evidence type="ECO:0000313" key="11">
    <source>
        <dbReference type="EMBL" id="KAK1759216.1"/>
    </source>
</evidence>
<accession>A0AAJ0BNM9</accession>
<dbReference type="AlphaFoldDB" id="A0AAJ0BNM9"/>
<feature type="coiled-coil region" evidence="8">
    <location>
        <begin position="102"/>
        <end position="129"/>
    </location>
</feature>
<organism evidence="11 12">
    <name type="scientific">Echria macrotheca</name>
    <dbReference type="NCBI Taxonomy" id="438768"/>
    <lineage>
        <taxon>Eukaryota</taxon>
        <taxon>Fungi</taxon>
        <taxon>Dikarya</taxon>
        <taxon>Ascomycota</taxon>
        <taxon>Pezizomycotina</taxon>
        <taxon>Sordariomycetes</taxon>
        <taxon>Sordariomycetidae</taxon>
        <taxon>Sordariales</taxon>
        <taxon>Schizotheciaceae</taxon>
        <taxon>Echria</taxon>
    </lineage>
</organism>
<dbReference type="InterPro" id="IPR007219">
    <property type="entry name" value="XnlR_reg_dom"/>
</dbReference>
<dbReference type="GO" id="GO:0006351">
    <property type="term" value="P:DNA-templated transcription"/>
    <property type="evidence" value="ECO:0007669"/>
    <property type="project" value="InterPro"/>
</dbReference>
<dbReference type="Gene3D" id="4.10.240.10">
    <property type="entry name" value="Zn(2)-C6 fungal-type DNA-binding domain"/>
    <property type="match status" value="1"/>
</dbReference>
<keyword evidence="4" id="KW-0805">Transcription regulation</keyword>
<dbReference type="GO" id="GO:0000981">
    <property type="term" value="F:DNA-binding transcription factor activity, RNA polymerase II-specific"/>
    <property type="evidence" value="ECO:0007669"/>
    <property type="project" value="InterPro"/>
</dbReference>
<dbReference type="InterPro" id="IPR036864">
    <property type="entry name" value="Zn2-C6_fun-type_DNA-bd_sf"/>
</dbReference>
<dbReference type="Pfam" id="PF04082">
    <property type="entry name" value="Fungal_trans"/>
    <property type="match status" value="1"/>
</dbReference>
<keyword evidence="5" id="KW-0238">DNA-binding</keyword>
<reference evidence="11" key="1">
    <citation type="submission" date="2023-06" db="EMBL/GenBank/DDBJ databases">
        <title>Genome-scale phylogeny and comparative genomics of the fungal order Sordariales.</title>
        <authorList>
            <consortium name="Lawrence Berkeley National Laboratory"/>
            <person name="Hensen N."/>
            <person name="Bonometti L."/>
            <person name="Westerberg I."/>
            <person name="Brannstrom I.O."/>
            <person name="Guillou S."/>
            <person name="Cros-Aarteil S."/>
            <person name="Calhoun S."/>
            <person name="Haridas S."/>
            <person name="Kuo A."/>
            <person name="Mondo S."/>
            <person name="Pangilinan J."/>
            <person name="Riley R."/>
            <person name="Labutti K."/>
            <person name="Andreopoulos B."/>
            <person name="Lipzen A."/>
            <person name="Chen C."/>
            <person name="Yanf M."/>
            <person name="Daum C."/>
            <person name="Ng V."/>
            <person name="Clum A."/>
            <person name="Steindorff A."/>
            <person name="Ohm R."/>
            <person name="Martin F."/>
            <person name="Silar P."/>
            <person name="Natvig D."/>
            <person name="Lalanne C."/>
            <person name="Gautier V."/>
            <person name="Ament-Velasquez S.L."/>
            <person name="Kruys A."/>
            <person name="Hutchinson M.I."/>
            <person name="Powell A.J."/>
            <person name="Barry K."/>
            <person name="Miller A.N."/>
            <person name="Grigoriev I.V."/>
            <person name="Debuchy R."/>
            <person name="Gladieux P."/>
            <person name="Thoren M.H."/>
            <person name="Johannesson H."/>
        </authorList>
    </citation>
    <scope>NUCLEOTIDE SEQUENCE</scope>
    <source>
        <strain evidence="11">PSN4</strain>
    </source>
</reference>
<dbReference type="CDD" id="cd12148">
    <property type="entry name" value="fungal_TF_MHR"/>
    <property type="match status" value="1"/>
</dbReference>
<evidence type="ECO:0000256" key="5">
    <source>
        <dbReference type="ARBA" id="ARBA00023125"/>
    </source>
</evidence>
<sequence>MDAASVLRHGASVLRQGVGSLDPRSVQYPYTFVAPRQPPIPAPRPRQDLDSHGPFHSTYTLTACRKTRCDPALPRCRPCQRSDATCEYHDSARNQKINRNYIVHLQTRVKELEDQLKKYTDDDVDTAEEANIRAKVPMPGGLVHLHMRDEVPRYLGPSSGIAMTRLLMDEAMRYSEARRICDLVPEVLHRRQEKANRMQSVVETSGSISGPSGRKKSYPMMSEVAAEGFPSRVVVDRLLDLFHQRAQIFSPVLHEKMLLDDVEAVFDGDTDPYKNFVVRMVVAISLQKLDPTWAGLADSYYLAAMQYFEDVVASQDLKTLQCLVLVGQYSLLTPIRTPVYYMVGIAVKISQQIGILDEKTIALGTSDARMIDLRRRLSWIVTANELGLAHIMGRPSGLSKTDDVVDVEFFDTARDEDITPDGIVPGPKSETKAVAIHFYKMRLLQAEIRRVLYEEQPTVPTDQNKVQTREPFADDHPWFSSIKQKMDDWLESSPVKPEWAKPWFTGRYHSMTVMVHRPSPRVPKPSGKSALKCFEAAHQIINLANRQVKNKAIDITWVFLLTVYLSLNALLWSITNAEVRAEHTQEDFEKLVHLGIEIVELCSERWPGASSAAQLYSVFAKAFSQSYHRKEPEEAQTPPAPYAGQDSLGTPKSLDASSPDSDSTTTPSHQGYSQQPVQFHSPFSNVFGATPEEMSTHYTFEASPPAFTGPSFRSNSIFHNPTTANPYERRGSYFPPDFTHDNNDHSQDQRDESTPPATLFKNEYVPGQDSMPTTLPTPPESLAPPSQYGLRDLSPSLPMPGLTTASGTPTPVMPRASPVPTSLQPSPVPPPSIKFEPAMLSPHSAGQIQQDMPPPPPPRKVSFANQQPSGGPPPIYDWNNVTNLLGPPPNFSSGMHASFSDGDMLTPFVGLGLSSNGGYGGGNRGGMPVGAGGRFDSSFDLFAGPSFGGGYQFARQGSLSQEQQVELSNFLEEEGMADIDAILSGGMNLGAPAVNPVRWG</sequence>
<proteinExistence type="predicted"/>
<dbReference type="GO" id="GO:0005634">
    <property type="term" value="C:nucleus"/>
    <property type="evidence" value="ECO:0007669"/>
    <property type="project" value="UniProtKB-SubCell"/>
</dbReference>
<keyword evidence="8" id="KW-0175">Coiled coil</keyword>
<dbReference type="PANTHER" id="PTHR47782">
    <property type="entry name" value="ZN(II)2CYS6 TRANSCRIPTION FACTOR (EUROFUNG)-RELATED"/>
    <property type="match status" value="1"/>
</dbReference>
<dbReference type="GO" id="GO:0043565">
    <property type="term" value="F:sequence-specific DNA binding"/>
    <property type="evidence" value="ECO:0007669"/>
    <property type="project" value="TreeGrafter"/>
</dbReference>
<dbReference type="CDD" id="cd00067">
    <property type="entry name" value="GAL4"/>
    <property type="match status" value="1"/>
</dbReference>